<dbReference type="Gene3D" id="1.20.120.330">
    <property type="entry name" value="Nucleotidyltransferases domain 2"/>
    <property type="match status" value="1"/>
</dbReference>
<dbReference type="Pfam" id="PF08780">
    <property type="entry name" value="NTase_sub_bind"/>
    <property type="match status" value="1"/>
</dbReference>
<sequence>MTTPINTDHLQNTLRALETAYSMYQRAVEEQEPTTQEVLRMAIIKGFELAQEVSFRLIRRRLRDFGYGIRRLEATPVRELLRLAAQHSLLSIPEVERWFTYRDNRNSTAHDYGDAFVQQTLTLLPDFIRDAYALAERLRTGKTIVEDDL</sequence>
<name>A9WDV4_CHLAA</name>
<dbReference type="HOGENOM" id="CLU_118479_0_0_0"/>
<accession>A9WDV4</accession>
<dbReference type="SUPFAM" id="SSF81593">
    <property type="entry name" value="Nucleotidyltransferase substrate binding subunit/domain"/>
    <property type="match status" value="1"/>
</dbReference>
<dbReference type="InParanoid" id="A9WDV4"/>
<dbReference type="eggNOG" id="ENOG5032S1G">
    <property type="taxonomic scope" value="Bacteria"/>
</dbReference>
<dbReference type="EnsemblBacteria" id="ABY35113">
    <property type="protein sequence ID" value="ABY35113"/>
    <property type="gene ID" value="Caur_1898"/>
</dbReference>
<dbReference type="Proteomes" id="UP000002008">
    <property type="component" value="Chromosome"/>
</dbReference>
<dbReference type="KEGG" id="cau:Caur_1898"/>
<proteinExistence type="predicted"/>
<evidence type="ECO:0000313" key="1">
    <source>
        <dbReference type="EMBL" id="ABY35113.1"/>
    </source>
</evidence>
<dbReference type="EMBL" id="CP000909">
    <property type="protein sequence ID" value="ABY35113.1"/>
    <property type="molecule type" value="Genomic_DNA"/>
</dbReference>
<protein>
    <recommendedName>
        <fullName evidence="3">Nucleotidyltransferase substrate binding protein, HI0074 family</fullName>
    </recommendedName>
</protein>
<dbReference type="InterPro" id="IPR010235">
    <property type="entry name" value="HepT"/>
</dbReference>
<dbReference type="RefSeq" id="WP_012257767.1">
    <property type="nucleotide sequence ID" value="NC_010175.1"/>
</dbReference>
<evidence type="ECO:0000313" key="2">
    <source>
        <dbReference type="Proteomes" id="UP000002008"/>
    </source>
</evidence>
<dbReference type="PATRIC" id="fig|324602.8.peg.2167"/>
<keyword evidence="2" id="KW-1185">Reference proteome</keyword>
<dbReference type="AlphaFoldDB" id="A9WDV4"/>
<organism evidence="1 2">
    <name type="scientific">Chloroflexus aurantiacus (strain ATCC 29366 / DSM 635 / J-10-fl)</name>
    <dbReference type="NCBI Taxonomy" id="324602"/>
    <lineage>
        <taxon>Bacteria</taxon>
        <taxon>Bacillati</taxon>
        <taxon>Chloroflexota</taxon>
        <taxon>Chloroflexia</taxon>
        <taxon>Chloroflexales</taxon>
        <taxon>Chloroflexineae</taxon>
        <taxon>Chloroflexaceae</taxon>
        <taxon>Chloroflexus</taxon>
    </lineage>
</organism>
<gene>
    <name evidence="1" type="ordered locus">Caur_1898</name>
</gene>
<evidence type="ECO:0008006" key="3">
    <source>
        <dbReference type="Google" id="ProtNLM"/>
    </source>
</evidence>
<reference evidence="2" key="1">
    <citation type="journal article" date="2011" name="BMC Genomics">
        <title>Complete genome sequence of the filamentous anoxygenic phototrophic bacterium Chloroflexus aurantiacus.</title>
        <authorList>
            <person name="Tang K.H."/>
            <person name="Barry K."/>
            <person name="Chertkov O."/>
            <person name="Dalin E."/>
            <person name="Han C.S."/>
            <person name="Hauser L.J."/>
            <person name="Honchak B.M."/>
            <person name="Karbach L.E."/>
            <person name="Land M.L."/>
            <person name="Lapidus A."/>
            <person name="Larimer F.W."/>
            <person name="Mikhailova N."/>
            <person name="Pitluck S."/>
            <person name="Pierson B.K."/>
            <person name="Blankenship R.E."/>
        </authorList>
    </citation>
    <scope>NUCLEOTIDE SEQUENCE [LARGE SCALE GENOMIC DNA]</scope>
    <source>
        <strain evidence="2">ATCC 29366 / DSM 635 / J-10-fl</strain>
    </source>
</reference>